<comment type="caution">
    <text evidence="2">The sequence shown here is derived from an EMBL/GenBank/DDBJ whole genome shotgun (WGS) entry which is preliminary data.</text>
</comment>
<gene>
    <name evidence="2" type="ORF">FHQ18_02975</name>
</gene>
<reference evidence="2 3" key="1">
    <citation type="submission" date="2019-06" db="EMBL/GenBank/DDBJ databases">
        <title>Genomic insights into carbon and energy metabolism of Deferribacter autotrophicus revealed new metabolic traits in the phylum Deferribacteres.</title>
        <authorList>
            <person name="Slobodkin A.I."/>
            <person name="Slobodkina G.B."/>
            <person name="Allioux M."/>
            <person name="Alain K."/>
            <person name="Jebbar M."/>
            <person name="Shadrin V."/>
            <person name="Kublanov I.V."/>
            <person name="Toshchakov S.V."/>
            <person name="Bonch-Osmolovskaya E.A."/>
        </authorList>
    </citation>
    <scope>NUCLEOTIDE SEQUENCE [LARGE SCALE GENOMIC DNA]</scope>
    <source>
        <strain evidence="2 3">SL50</strain>
    </source>
</reference>
<organism evidence="2 3">
    <name type="scientific">Deferribacter autotrophicus</name>
    <dbReference type="NCBI Taxonomy" id="500465"/>
    <lineage>
        <taxon>Bacteria</taxon>
        <taxon>Pseudomonadati</taxon>
        <taxon>Deferribacterota</taxon>
        <taxon>Deferribacteres</taxon>
        <taxon>Deferribacterales</taxon>
        <taxon>Deferribacteraceae</taxon>
        <taxon>Deferribacter</taxon>
    </lineage>
</organism>
<keyword evidence="3" id="KW-1185">Reference proteome</keyword>
<dbReference type="Proteomes" id="UP000322876">
    <property type="component" value="Unassembled WGS sequence"/>
</dbReference>
<protein>
    <submittedName>
        <fullName evidence="2">Uncharacterized protein</fullName>
    </submittedName>
</protein>
<dbReference type="PROSITE" id="PS51257">
    <property type="entry name" value="PROKAR_LIPOPROTEIN"/>
    <property type="match status" value="1"/>
</dbReference>
<keyword evidence="1" id="KW-0732">Signal</keyword>
<feature type="chain" id="PRO_5023042141" evidence="1">
    <location>
        <begin position="21"/>
        <end position="791"/>
    </location>
</feature>
<evidence type="ECO:0000313" key="3">
    <source>
        <dbReference type="Proteomes" id="UP000322876"/>
    </source>
</evidence>
<proteinExistence type="predicted"/>
<accession>A0A5A8F5X8</accession>
<feature type="signal peptide" evidence="1">
    <location>
        <begin position="1"/>
        <end position="20"/>
    </location>
</feature>
<name>A0A5A8F5X8_9BACT</name>
<evidence type="ECO:0000313" key="2">
    <source>
        <dbReference type="EMBL" id="KAA0258925.1"/>
    </source>
</evidence>
<dbReference type="EMBL" id="VFJB01000003">
    <property type="protein sequence ID" value="KAA0258925.1"/>
    <property type="molecule type" value="Genomic_DNA"/>
</dbReference>
<sequence length="791" mass="94026">MFIRKYLFILFLAFSCNAFAGYLSLNTGIETQFKSYFRSEENSSKYYEGSQVDNLFLNTDYKRDFLRGRLGSLRLNLNLDQYNMNYFENVKPKVSFPFTSNSDAKNTEDFDYSLNGKLNFRIPKKNIELFVEYSDSKVLDVDSEKYFNSLPKIKADISELEGINTSLNNYNRNKMQNYYFYKYGKINFMANYTEYSYKKILETDSNYLTKEAHKKVGIDIKNLVGFNYKQEIKEFNLGEENSDKKIYTFGMVDSFGFPTLLKFKDLKIEGFGKITEEDYEGNKYNDRYYKVSTNITEGKHSVTGTYTYEYNEDKYINDINTTHNISGNYDYSSKDFDFYTNIIFTKENLKVTSIDEGIFSYNELNAILSNGIYGSGYILIKNTGSNTVTLDLSGVIIDGENSSLGIVLLNPVDTYLLNFNESIEGQLSIVTGDSNDLTLTVQRDAGYEYNKNKYEIRSGYYLKYFETIKSKLDIEYYKTEKDKVYDPSNRFKDEKESRFSLDKLFEIRPYNLIFDKEFRYERRDEYSSYTEKYHVISKDGYFTLNKKLYLESNYKKDRFGNSQDKVFYSFLLNMEKKDKNYKISFYPKKEYEKQKNIYKKNTTIYDLKIKYKYHNLMTYYKEEKTDYQGIITKVDREKRVNYQLNARNVLLDLKYRENDRDYKLQLYNANLKLIKYRSFPVVKPYAILELGFERERDNSIGEFKKDDYIIVKVSYTPTDRLTAIFAFEKQIDREKNKGLDYECAVSYKTRVFKMALGYRKNNTIMDGVRRVEHEVYFELRKNFGFYYGTRS</sequence>
<evidence type="ECO:0000256" key="1">
    <source>
        <dbReference type="SAM" id="SignalP"/>
    </source>
</evidence>
<dbReference type="AlphaFoldDB" id="A0A5A8F5X8"/>
<dbReference type="OrthoDB" id="9761903at2"/>
<dbReference type="RefSeq" id="WP_149265685.1">
    <property type="nucleotide sequence ID" value="NZ_VFJB01000003.1"/>
</dbReference>